<comment type="subcellular location">
    <subcellularLocation>
        <location evidence="1 7">Cell membrane</location>
        <topology evidence="1 7">Multi-pass membrane protein</topology>
    </subcellularLocation>
</comment>
<proteinExistence type="inferred from homology"/>
<accession>A0A8J3IHA1</accession>
<comment type="similarity">
    <text evidence="7">Belongs to the binding-protein-dependent transport system permease family.</text>
</comment>
<dbReference type="AlphaFoldDB" id="A0A8J3IHA1"/>
<feature type="transmembrane region" description="Helical" evidence="7">
    <location>
        <begin position="36"/>
        <end position="58"/>
    </location>
</feature>
<keyword evidence="4 7" id="KW-0812">Transmembrane</keyword>
<dbReference type="CDD" id="cd06261">
    <property type="entry name" value="TM_PBP2"/>
    <property type="match status" value="1"/>
</dbReference>
<dbReference type="Gene3D" id="1.10.3720.10">
    <property type="entry name" value="MetI-like"/>
    <property type="match status" value="1"/>
</dbReference>
<feature type="transmembrane region" description="Helical" evidence="7">
    <location>
        <begin position="132"/>
        <end position="150"/>
    </location>
</feature>
<dbReference type="GO" id="GO:0005886">
    <property type="term" value="C:plasma membrane"/>
    <property type="evidence" value="ECO:0007669"/>
    <property type="project" value="UniProtKB-SubCell"/>
</dbReference>
<feature type="transmembrane region" description="Helical" evidence="7">
    <location>
        <begin position="181"/>
        <end position="205"/>
    </location>
</feature>
<evidence type="ECO:0000256" key="1">
    <source>
        <dbReference type="ARBA" id="ARBA00004651"/>
    </source>
</evidence>
<feature type="transmembrane region" description="Helical" evidence="7">
    <location>
        <begin position="226"/>
        <end position="248"/>
    </location>
</feature>
<comment type="caution">
    <text evidence="9">The sequence shown here is derived from an EMBL/GenBank/DDBJ whole genome shotgun (WGS) entry which is preliminary data.</text>
</comment>
<protein>
    <submittedName>
        <fullName evidence="9">ABC transporter permease</fullName>
    </submittedName>
</protein>
<sequence>MIPTPSKQEHDEVKETGLKEKRARGFKLSAAGKENLAGYLFLLPWFAGLIGLTAGPMFSSLYLSFTKFDLLSAPEWIGIQNFTAMFQDPRWLASVKVTLIYVVVSVPLKMVFALALALLLNRGLRGLSIYRAVYYVPSLLGGSVAIAILWRQIFDTTGLVNQVLALIGIKSNTSWISSPSYALGTLIILAIWQFGSPMIIFLAGLKQISPEYYEAATIDGAGAFNRFLHVTLPLLTPIVFFNMVLQMIGAFQAFTPAFIVSGGSGGPIDSTLFYTLYIYQEGFGNLHMGYASAMAWVLLIAITIFTALAFLSSRFWVFYQDERN</sequence>
<evidence type="ECO:0000256" key="2">
    <source>
        <dbReference type="ARBA" id="ARBA00022448"/>
    </source>
</evidence>
<dbReference type="Proteomes" id="UP000597444">
    <property type="component" value="Unassembled WGS sequence"/>
</dbReference>
<name>A0A8J3IHA1_9CHLR</name>
<keyword evidence="6 7" id="KW-0472">Membrane</keyword>
<reference evidence="9" key="1">
    <citation type="submission" date="2020-10" db="EMBL/GenBank/DDBJ databases">
        <title>Taxonomic study of unclassified bacteria belonging to the class Ktedonobacteria.</title>
        <authorList>
            <person name="Yabe S."/>
            <person name="Wang C.M."/>
            <person name="Zheng Y."/>
            <person name="Sakai Y."/>
            <person name="Cavaletti L."/>
            <person name="Monciardini P."/>
            <person name="Donadio S."/>
        </authorList>
    </citation>
    <scope>NUCLEOTIDE SEQUENCE</scope>
    <source>
        <strain evidence="9">ID150040</strain>
    </source>
</reference>
<dbReference type="PANTHER" id="PTHR30193:SF1">
    <property type="entry name" value="ABC TRANSPORTER PERMEASE PROTEIN YESP-RELATED"/>
    <property type="match status" value="1"/>
</dbReference>
<dbReference type="GO" id="GO:0055085">
    <property type="term" value="P:transmembrane transport"/>
    <property type="evidence" value="ECO:0007669"/>
    <property type="project" value="InterPro"/>
</dbReference>
<evidence type="ECO:0000256" key="3">
    <source>
        <dbReference type="ARBA" id="ARBA00022475"/>
    </source>
</evidence>
<gene>
    <name evidence="9" type="ORF">KSF_045740</name>
</gene>
<dbReference type="InterPro" id="IPR000515">
    <property type="entry name" value="MetI-like"/>
</dbReference>
<evidence type="ECO:0000256" key="7">
    <source>
        <dbReference type="RuleBase" id="RU363032"/>
    </source>
</evidence>
<dbReference type="Pfam" id="PF00528">
    <property type="entry name" value="BPD_transp_1"/>
    <property type="match status" value="1"/>
</dbReference>
<organism evidence="9 10">
    <name type="scientific">Reticulibacter mediterranei</name>
    <dbReference type="NCBI Taxonomy" id="2778369"/>
    <lineage>
        <taxon>Bacteria</taxon>
        <taxon>Bacillati</taxon>
        <taxon>Chloroflexota</taxon>
        <taxon>Ktedonobacteria</taxon>
        <taxon>Ktedonobacterales</taxon>
        <taxon>Reticulibacteraceae</taxon>
        <taxon>Reticulibacter</taxon>
    </lineage>
</organism>
<dbReference type="PANTHER" id="PTHR30193">
    <property type="entry name" value="ABC TRANSPORTER PERMEASE PROTEIN"/>
    <property type="match status" value="1"/>
</dbReference>
<evidence type="ECO:0000313" key="9">
    <source>
        <dbReference type="EMBL" id="GHO94526.1"/>
    </source>
</evidence>
<keyword evidence="5 7" id="KW-1133">Transmembrane helix</keyword>
<dbReference type="RefSeq" id="WP_220205258.1">
    <property type="nucleotide sequence ID" value="NZ_BNJK01000001.1"/>
</dbReference>
<keyword evidence="10" id="KW-1185">Reference proteome</keyword>
<evidence type="ECO:0000259" key="8">
    <source>
        <dbReference type="PROSITE" id="PS50928"/>
    </source>
</evidence>
<dbReference type="SUPFAM" id="SSF161098">
    <property type="entry name" value="MetI-like"/>
    <property type="match status" value="1"/>
</dbReference>
<feature type="domain" description="ABC transmembrane type-1" evidence="8">
    <location>
        <begin position="95"/>
        <end position="309"/>
    </location>
</feature>
<keyword evidence="2 7" id="KW-0813">Transport</keyword>
<dbReference type="InterPro" id="IPR035906">
    <property type="entry name" value="MetI-like_sf"/>
</dbReference>
<evidence type="ECO:0000313" key="10">
    <source>
        <dbReference type="Proteomes" id="UP000597444"/>
    </source>
</evidence>
<feature type="transmembrane region" description="Helical" evidence="7">
    <location>
        <begin position="99"/>
        <end position="120"/>
    </location>
</feature>
<dbReference type="PROSITE" id="PS50928">
    <property type="entry name" value="ABC_TM1"/>
    <property type="match status" value="1"/>
</dbReference>
<keyword evidence="3" id="KW-1003">Cell membrane</keyword>
<evidence type="ECO:0000256" key="6">
    <source>
        <dbReference type="ARBA" id="ARBA00023136"/>
    </source>
</evidence>
<dbReference type="EMBL" id="BNJK01000001">
    <property type="protein sequence ID" value="GHO94526.1"/>
    <property type="molecule type" value="Genomic_DNA"/>
</dbReference>
<dbReference type="InterPro" id="IPR051393">
    <property type="entry name" value="ABC_transporter_permease"/>
</dbReference>
<feature type="transmembrane region" description="Helical" evidence="7">
    <location>
        <begin position="293"/>
        <end position="317"/>
    </location>
</feature>
<evidence type="ECO:0000256" key="5">
    <source>
        <dbReference type="ARBA" id="ARBA00022989"/>
    </source>
</evidence>
<evidence type="ECO:0000256" key="4">
    <source>
        <dbReference type="ARBA" id="ARBA00022692"/>
    </source>
</evidence>